<dbReference type="Proteomes" id="UP000256269">
    <property type="component" value="Unassembled WGS sequence"/>
</dbReference>
<dbReference type="GO" id="GO:0016763">
    <property type="term" value="F:pentosyltransferase activity"/>
    <property type="evidence" value="ECO:0007669"/>
    <property type="project" value="TreeGrafter"/>
</dbReference>
<evidence type="ECO:0000313" key="11">
    <source>
        <dbReference type="Proteomes" id="UP000256269"/>
    </source>
</evidence>
<dbReference type="InterPro" id="IPR050297">
    <property type="entry name" value="LipidA_mod_glycosyltrf_83"/>
</dbReference>
<evidence type="ECO:0000256" key="3">
    <source>
        <dbReference type="ARBA" id="ARBA00022676"/>
    </source>
</evidence>
<feature type="transmembrane region" description="Helical" evidence="8">
    <location>
        <begin position="308"/>
        <end position="328"/>
    </location>
</feature>
<feature type="transmembrane region" description="Helical" evidence="8">
    <location>
        <begin position="226"/>
        <end position="250"/>
    </location>
</feature>
<evidence type="ECO:0000256" key="7">
    <source>
        <dbReference type="ARBA" id="ARBA00023136"/>
    </source>
</evidence>
<dbReference type="GO" id="GO:0005886">
    <property type="term" value="C:plasma membrane"/>
    <property type="evidence" value="ECO:0007669"/>
    <property type="project" value="UniProtKB-SubCell"/>
</dbReference>
<dbReference type="OrthoDB" id="5166595at2"/>
<dbReference type="GO" id="GO:0009103">
    <property type="term" value="P:lipopolysaccharide biosynthetic process"/>
    <property type="evidence" value="ECO:0007669"/>
    <property type="project" value="UniProtKB-ARBA"/>
</dbReference>
<keyword evidence="4 10" id="KW-0808">Transferase</keyword>
<feature type="transmembrane region" description="Helical" evidence="8">
    <location>
        <begin position="97"/>
        <end position="116"/>
    </location>
</feature>
<comment type="caution">
    <text evidence="10">The sequence shown here is derived from an EMBL/GenBank/DDBJ whole genome shotgun (WGS) entry which is preliminary data.</text>
</comment>
<feature type="transmembrane region" description="Helical" evidence="8">
    <location>
        <begin position="262"/>
        <end position="283"/>
    </location>
</feature>
<dbReference type="Pfam" id="PF13231">
    <property type="entry name" value="PMT_2"/>
    <property type="match status" value="1"/>
</dbReference>
<keyword evidence="5 8" id="KW-0812">Transmembrane</keyword>
<keyword evidence="11" id="KW-1185">Reference proteome</keyword>
<keyword evidence="7 8" id="KW-0472">Membrane</keyword>
<evidence type="ECO:0000313" key="10">
    <source>
        <dbReference type="EMBL" id="REH54363.1"/>
    </source>
</evidence>
<dbReference type="RefSeq" id="WP_116173433.1">
    <property type="nucleotide sequence ID" value="NZ_CP144375.1"/>
</dbReference>
<protein>
    <submittedName>
        <fullName evidence="10">Dolichyl-phosphate-mannose-protein mannosyltransferase</fullName>
    </submittedName>
</protein>
<gene>
    <name evidence="10" type="ORF">BCF44_102595</name>
</gene>
<evidence type="ECO:0000259" key="9">
    <source>
        <dbReference type="Pfam" id="PF13231"/>
    </source>
</evidence>
<accession>A0A3E0I6K7</accession>
<dbReference type="InterPro" id="IPR038731">
    <property type="entry name" value="RgtA/B/C-like"/>
</dbReference>
<evidence type="ECO:0000256" key="8">
    <source>
        <dbReference type="SAM" id="Phobius"/>
    </source>
</evidence>
<evidence type="ECO:0000256" key="1">
    <source>
        <dbReference type="ARBA" id="ARBA00004651"/>
    </source>
</evidence>
<evidence type="ECO:0000256" key="5">
    <source>
        <dbReference type="ARBA" id="ARBA00022692"/>
    </source>
</evidence>
<keyword evidence="3 10" id="KW-0328">Glycosyltransferase</keyword>
<dbReference type="PANTHER" id="PTHR33908:SF11">
    <property type="entry name" value="MEMBRANE PROTEIN"/>
    <property type="match status" value="1"/>
</dbReference>
<evidence type="ECO:0000256" key="6">
    <source>
        <dbReference type="ARBA" id="ARBA00022989"/>
    </source>
</evidence>
<dbReference type="EMBL" id="QUNO01000002">
    <property type="protein sequence ID" value="REH54363.1"/>
    <property type="molecule type" value="Genomic_DNA"/>
</dbReference>
<dbReference type="PANTHER" id="PTHR33908">
    <property type="entry name" value="MANNOSYLTRANSFERASE YKCB-RELATED"/>
    <property type="match status" value="1"/>
</dbReference>
<feature type="domain" description="Glycosyltransferase RgtA/B/C/D-like" evidence="9">
    <location>
        <begin position="49"/>
        <end position="203"/>
    </location>
</feature>
<feature type="transmembrane region" description="Helical" evidence="8">
    <location>
        <begin position="188"/>
        <end position="206"/>
    </location>
</feature>
<proteinExistence type="predicted"/>
<name>A0A3E0I6K7_9PSEU</name>
<comment type="subcellular location">
    <subcellularLocation>
        <location evidence="1">Cell membrane</location>
        <topology evidence="1">Multi-pass membrane protein</topology>
    </subcellularLocation>
</comment>
<keyword evidence="6 8" id="KW-1133">Transmembrane helix</keyword>
<keyword evidence="2" id="KW-1003">Cell membrane</keyword>
<dbReference type="AlphaFoldDB" id="A0A3E0I6K7"/>
<evidence type="ECO:0000256" key="2">
    <source>
        <dbReference type="ARBA" id="ARBA00022475"/>
    </source>
</evidence>
<feature type="transmembrane region" description="Helical" evidence="8">
    <location>
        <begin position="161"/>
        <end position="176"/>
    </location>
</feature>
<sequence length="471" mass="50470">MRNVGWRPVLIVAAIAAVVHLAVALRYGWHRDELYYVTSGQHPAFGYIDQPPLTPLLAALAGNLFVLRILAIAAQVGCVLLTAMLAAELGGNRRAQVLAAGCIAACPVFVGASLLFGTTVLDQVVWIAVFLTTARALRIGTVKAWLVPGLIAGVGMENKDTVAVLLAGIGIGLLLYRRDVLRTRGPWLAASLALLVALPNIVWDFANGWPEFEMAAVLSHRTGGTLGSVVQLVVLALLIAGPPIVGIWVLGARWLAKGEYRWLLVAAIVTAVVFTLAGGKSYYTAPVLAPLFAAGATRIGSYEKPSKGWPRAIVVSGVVAIFLTLPILPPSVQTHLRAVDPEPVETYGWPEFVDQVAQAEKAMPPDTPIFTSNYGEAGALTMLGGFQNVYSGHNAYGDWGPPPGTSPTVLCVGEFTADDLKRAWGYVGVIKQISLPDGIQNEEIVNHATIYRCQQPRGTWARMWPELRHLD</sequence>
<evidence type="ECO:0000256" key="4">
    <source>
        <dbReference type="ARBA" id="ARBA00022679"/>
    </source>
</evidence>
<reference evidence="10 11" key="1">
    <citation type="submission" date="2018-08" db="EMBL/GenBank/DDBJ databases">
        <title>Genomic Encyclopedia of Archaeal and Bacterial Type Strains, Phase II (KMG-II): from individual species to whole genera.</title>
        <authorList>
            <person name="Goeker M."/>
        </authorList>
    </citation>
    <scope>NUCLEOTIDE SEQUENCE [LARGE SCALE GENOMIC DNA]</scope>
    <source>
        <strain evidence="10 11">DSM 45791</strain>
    </source>
</reference>
<feature type="transmembrane region" description="Helical" evidence="8">
    <location>
        <begin position="65"/>
        <end position="85"/>
    </location>
</feature>
<organism evidence="10 11">
    <name type="scientific">Kutzneria buriramensis</name>
    <dbReference type="NCBI Taxonomy" id="1045776"/>
    <lineage>
        <taxon>Bacteria</taxon>
        <taxon>Bacillati</taxon>
        <taxon>Actinomycetota</taxon>
        <taxon>Actinomycetes</taxon>
        <taxon>Pseudonocardiales</taxon>
        <taxon>Pseudonocardiaceae</taxon>
        <taxon>Kutzneria</taxon>
    </lineage>
</organism>